<dbReference type="GO" id="GO:0008094">
    <property type="term" value="F:ATP-dependent activity, acting on DNA"/>
    <property type="evidence" value="ECO:0007669"/>
    <property type="project" value="TreeGrafter"/>
</dbReference>
<evidence type="ECO:0000313" key="5">
    <source>
        <dbReference type="Proteomes" id="UP000281677"/>
    </source>
</evidence>
<comment type="subcellular location">
    <subcellularLocation>
        <location evidence="1">Nucleus</location>
    </subcellularLocation>
</comment>
<evidence type="ECO:0000313" key="4">
    <source>
        <dbReference type="EMBL" id="RMZ26271.1"/>
    </source>
</evidence>
<protein>
    <recommendedName>
        <fullName evidence="6">DNA recombination and repair protein Rad51-like C-terminal domain-containing protein</fullName>
    </recommendedName>
</protein>
<dbReference type="GO" id="GO:0007131">
    <property type="term" value="P:reciprocal meiotic recombination"/>
    <property type="evidence" value="ECO:0007669"/>
    <property type="project" value="TreeGrafter"/>
</dbReference>
<evidence type="ECO:0008006" key="6">
    <source>
        <dbReference type="Google" id="ProtNLM"/>
    </source>
</evidence>
<evidence type="ECO:0000256" key="3">
    <source>
        <dbReference type="SAM" id="MobiDB-lite"/>
    </source>
</evidence>
<dbReference type="GO" id="GO:0000724">
    <property type="term" value="P:double-strand break repair via homologous recombination"/>
    <property type="evidence" value="ECO:0007669"/>
    <property type="project" value="TreeGrafter"/>
</dbReference>
<comment type="caution">
    <text evidence="4">The sequence shown here is derived from an EMBL/GenBank/DDBJ whole genome shotgun (WGS) entry which is preliminary data.</text>
</comment>
<dbReference type="PANTHER" id="PTHR46457">
    <property type="entry name" value="DNA REPAIR PROTEIN RAD51 HOMOLOG 4"/>
    <property type="match status" value="1"/>
</dbReference>
<dbReference type="OrthoDB" id="336321at2759"/>
<dbReference type="GO" id="GO:0000400">
    <property type="term" value="F:four-way junction DNA binding"/>
    <property type="evidence" value="ECO:0007669"/>
    <property type="project" value="TreeGrafter"/>
</dbReference>
<dbReference type="GO" id="GO:0033063">
    <property type="term" value="C:Rad51B-Rad51C-Rad51D-XRCC2 complex"/>
    <property type="evidence" value="ECO:0007669"/>
    <property type="project" value="TreeGrafter"/>
</dbReference>
<evidence type="ECO:0000256" key="2">
    <source>
        <dbReference type="ARBA" id="ARBA00023242"/>
    </source>
</evidence>
<reference evidence="4 5" key="1">
    <citation type="journal article" date="2018" name="BMC Genomics">
        <title>Genomic evidence for intraspecific hybridization in a clonal and extremely halotolerant yeast.</title>
        <authorList>
            <person name="Gostincar C."/>
            <person name="Stajich J.E."/>
            <person name="Zupancic J."/>
            <person name="Zalar P."/>
            <person name="Gunde-Cimerman N."/>
        </authorList>
    </citation>
    <scope>NUCLEOTIDE SEQUENCE [LARGE SCALE GENOMIC DNA]</scope>
    <source>
        <strain evidence="4 5">EXF-120</strain>
    </source>
</reference>
<dbReference type="Proteomes" id="UP000281677">
    <property type="component" value="Unassembled WGS sequence"/>
</dbReference>
<dbReference type="AlphaFoldDB" id="A0A3M7IL69"/>
<dbReference type="GO" id="GO:0005815">
    <property type="term" value="C:microtubule organizing center"/>
    <property type="evidence" value="ECO:0007669"/>
    <property type="project" value="TreeGrafter"/>
</dbReference>
<dbReference type="Gene3D" id="3.40.50.300">
    <property type="entry name" value="P-loop containing nucleotide triphosphate hydrolases"/>
    <property type="match status" value="1"/>
</dbReference>
<dbReference type="InterPro" id="IPR027417">
    <property type="entry name" value="P-loop_NTPase"/>
</dbReference>
<name>A0A3M7IL69_HORWE</name>
<dbReference type="GO" id="GO:0042148">
    <property type="term" value="P:DNA strand invasion"/>
    <property type="evidence" value="ECO:0007669"/>
    <property type="project" value="TreeGrafter"/>
</dbReference>
<dbReference type="SUPFAM" id="SSF52540">
    <property type="entry name" value="P-loop containing nucleoside triphosphate hydrolases"/>
    <property type="match status" value="1"/>
</dbReference>
<sequence length="354" mass="38418">MAASADCILASALWSPPQYPVTDGQPLSKRRKVSTGSANLDSMLDGGLKHRSIHCVSATPSGGARELMSSILVAHLLTEDDATATLIDVALSFDIKTFHRKLVQQLHASGKDEKDAMKILGRVKIMKAFDCVGLTECVAEVREQLDRERFESGSQHKGPLEPPGKGTISDSESDIDELLDNESTSLGRLGLPESKTGQQRPPTRKLNLLMIDTISKPFTPLLKNNHTHGQAMLASFMRSLRHLTTSHELATLLLNTVIDFDKSREEAPSIFSSCTARPALGKGFCHLVDTHLLVHEEATLAQDARLMMMSKGASGGHKGSSANVIEVISDRYEGRVGRWAAFEVGEEGGLKDVL</sequence>
<dbReference type="GO" id="GO:0000723">
    <property type="term" value="P:telomere maintenance"/>
    <property type="evidence" value="ECO:0007669"/>
    <property type="project" value="TreeGrafter"/>
</dbReference>
<gene>
    <name evidence="4" type="ORF">D0859_09668</name>
</gene>
<accession>A0A3M7IL69</accession>
<dbReference type="PANTHER" id="PTHR46457:SF1">
    <property type="entry name" value="DNA REPAIR PROTEIN RAD51 HOMOLOG 4"/>
    <property type="match status" value="1"/>
</dbReference>
<dbReference type="InterPro" id="IPR051988">
    <property type="entry name" value="HRR_RAD51_Paralog"/>
</dbReference>
<dbReference type="GO" id="GO:0005657">
    <property type="term" value="C:replication fork"/>
    <property type="evidence" value="ECO:0007669"/>
    <property type="project" value="TreeGrafter"/>
</dbReference>
<dbReference type="EMBL" id="QWIT01000307">
    <property type="protein sequence ID" value="RMZ26271.1"/>
    <property type="molecule type" value="Genomic_DNA"/>
</dbReference>
<dbReference type="GO" id="GO:0003697">
    <property type="term" value="F:single-stranded DNA binding"/>
    <property type="evidence" value="ECO:0007669"/>
    <property type="project" value="TreeGrafter"/>
</dbReference>
<feature type="region of interest" description="Disordered" evidence="3">
    <location>
        <begin position="149"/>
        <end position="172"/>
    </location>
</feature>
<proteinExistence type="predicted"/>
<keyword evidence="2" id="KW-0539">Nucleus</keyword>
<organism evidence="4 5">
    <name type="scientific">Hortaea werneckii</name>
    <name type="common">Black yeast</name>
    <name type="synonym">Cladosporium werneckii</name>
    <dbReference type="NCBI Taxonomy" id="91943"/>
    <lineage>
        <taxon>Eukaryota</taxon>
        <taxon>Fungi</taxon>
        <taxon>Dikarya</taxon>
        <taxon>Ascomycota</taxon>
        <taxon>Pezizomycotina</taxon>
        <taxon>Dothideomycetes</taxon>
        <taxon>Dothideomycetidae</taxon>
        <taxon>Mycosphaerellales</taxon>
        <taxon>Teratosphaeriaceae</taxon>
        <taxon>Hortaea</taxon>
    </lineage>
</organism>
<evidence type="ECO:0000256" key="1">
    <source>
        <dbReference type="ARBA" id="ARBA00004123"/>
    </source>
</evidence>